<keyword evidence="2" id="KW-1133">Transmembrane helix</keyword>
<feature type="region of interest" description="Disordered" evidence="1">
    <location>
        <begin position="168"/>
        <end position="203"/>
    </location>
</feature>
<dbReference type="AlphaFoldDB" id="A0A7X5BN57"/>
<protein>
    <submittedName>
        <fullName evidence="3">Uncharacterized protein</fullName>
    </submittedName>
</protein>
<keyword evidence="4" id="KW-1185">Reference proteome</keyword>
<evidence type="ECO:0000313" key="3">
    <source>
        <dbReference type="EMBL" id="NBC38701.1"/>
    </source>
</evidence>
<proteinExistence type="predicted"/>
<sequence length="243" mass="26237">MAVETSSDPLKSAMQELYRARAVEGPLGENGLRTVWHLSPQGAELMSLVDEDGRVRRQELTLLDEHCIWASGQGVRTGRVEAGEARPVSTEVRADPELVPQRLVRAAQALATYEGQDRYILHMQRVLALAREGLEMSSVTSPEHLAEQPGRNPGTRDTVATRTVTFTPVAPPPREAVPAAASAAPAPRVAPEPEPVVLRHGQPLPNEVLPPVVRKSEGLVMVAVFGFAVVVGLVMLYVLTRGS</sequence>
<feature type="transmembrane region" description="Helical" evidence="2">
    <location>
        <begin position="218"/>
        <end position="239"/>
    </location>
</feature>
<organism evidence="3 4">
    <name type="scientific">Corallococcus exiguus</name>
    <dbReference type="NCBI Taxonomy" id="83462"/>
    <lineage>
        <taxon>Bacteria</taxon>
        <taxon>Pseudomonadati</taxon>
        <taxon>Myxococcota</taxon>
        <taxon>Myxococcia</taxon>
        <taxon>Myxococcales</taxon>
        <taxon>Cystobacterineae</taxon>
        <taxon>Myxococcaceae</taxon>
        <taxon>Corallococcus</taxon>
    </lineage>
</organism>
<gene>
    <name evidence="3" type="ORF">GTZ93_02595</name>
</gene>
<evidence type="ECO:0000256" key="2">
    <source>
        <dbReference type="SAM" id="Phobius"/>
    </source>
</evidence>
<evidence type="ECO:0000313" key="4">
    <source>
        <dbReference type="Proteomes" id="UP000537825"/>
    </source>
</evidence>
<evidence type="ECO:0000256" key="1">
    <source>
        <dbReference type="SAM" id="MobiDB-lite"/>
    </source>
</evidence>
<feature type="compositionally biased region" description="Low complexity" evidence="1">
    <location>
        <begin position="176"/>
        <end position="187"/>
    </location>
</feature>
<reference evidence="3 4" key="1">
    <citation type="submission" date="2020-01" db="EMBL/GenBank/DDBJ databases">
        <title>The draft genome sequence of Corallococcus exiguus DSM 14696.</title>
        <authorList>
            <person name="Zhang X."/>
            <person name="Zhu H."/>
        </authorList>
    </citation>
    <scope>NUCLEOTIDE SEQUENCE [LARGE SCALE GENOMIC DNA]</scope>
    <source>
        <strain evidence="3 4">DSM 14696</strain>
    </source>
</reference>
<dbReference type="Proteomes" id="UP000537825">
    <property type="component" value="Unassembled WGS sequence"/>
</dbReference>
<accession>A0A7X5BN57</accession>
<name>A0A7X5BN57_9BACT</name>
<dbReference type="EMBL" id="JAAAPK010000001">
    <property type="protein sequence ID" value="NBC38701.1"/>
    <property type="molecule type" value="Genomic_DNA"/>
</dbReference>
<comment type="caution">
    <text evidence="3">The sequence shown here is derived from an EMBL/GenBank/DDBJ whole genome shotgun (WGS) entry which is preliminary data.</text>
</comment>
<feature type="region of interest" description="Disordered" evidence="1">
    <location>
        <begin position="139"/>
        <end position="158"/>
    </location>
</feature>
<keyword evidence="2" id="KW-0812">Transmembrane</keyword>
<keyword evidence="2" id="KW-0472">Membrane</keyword>